<keyword evidence="7" id="KW-1185">Reference proteome</keyword>
<protein>
    <submittedName>
        <fullName evidence="6">Oligopeptide ABC transporter ATP-binding protein</fullName>
    </submittedName>
</protein>
<evidence type="ECO:0000313" key="7">
    <source>
        <dbReference type="Proteomes" id="UP001060771"/>
    </source>
</evidence>
<dbReference type="SMART" id="SM00382">
    <property type="entry name" value="AAA"/>
    <property type="match status" value="1"/>
</dbReference>
<sequence length="342" mass="39240">MRCYMPETFDDTPWVRKDSLVIAHRLRTYYTIKPGLFAKPRYVKAVDDISLSIDRGITLAVIGESGSGKTTLGRTLIRLLEPISGEIYFDGHDITHMKEEELKKIGFRRRVSMVFQDPYSSLNPFHSIHFILEEPLMVQGISAEEREERIFKALEEVKLTPPEDFINKYPHMLSGGQRQRIAVARAIITNPDFIVADEPVSMLDASIRVEILTILKDIQQRHKMAFMYITHDISTAKYFSDYILIMYAGQFAEYGPFRDVVKNPLHPYAQSLVEAIPDPDPSNRLRERKVAPGEPPNLANPPSGCRFHPRCPYAMDICKKQEPPVIEARPGVFVKCWLYVKK</sequence>
<dbReference type="InterPro" id="IPR013563">
    <property type="entry name" value="Oligopep_ABC_C"/>
</dbReference>
<feature type="region of interest" description="Disordered" evidence="4">
    <location>
        <begin position="274"/>
        <end position="303"/>
    </location>
</feature>
<keyword evidence="3 6" id="KW-0067">ATP-binding</keyword>
<dbReference type="Proteomes" id="UP001060771">
    <property type="component" value="Chromosome"/>
</dbReference>
<accession>A0ABN6T034</accession>
<keyword evidence="1" id="KW-0813">Transport</keyword>
<dbReference type="Pfam" id="PF08352">
    <property type="entry name" value="oligo_HPY"/>
    <property type="match status" value="1"/>
</dbReference>
<gene>
    <name evidence="6" type="ORF">Vsou_26000</name>
</gene>
<name>A0ABN6T034_9CREN</name>
<evidence type="ECO:0000259" key="5">
    <source>
        <dbReference type="PROSITE" id="PS50893"/>
    </source>
</evidence>
<dbReference type="InterPro" id="IPR050319">
    <property type="entry name" value="ABC_transp_ATP-bind"/>
</dbReference>
<dbReference type="GO" id="GO:0005524">
    <property type="term" value="F:ATP binding"/>
    <property type="evidence" value="ECO:0007669"/>
    <property type="project" value="UniProtKB-KW"/>
</dbReference>
<dbReference type="PROSITE" id="PS00211">
    <property type="entry name" value="ABC_TRANSPORTER_1"/>
    <property type="match status" value="1"/>
</dbReference>
<evidence type="ECO:0000313" key="6">
    <source>
        <dbReference type="EMBL" id="BDR93507.1"/>
    </source>
</evidence>
<feature type="domain" description="ABC transporter" evidence="5">
    <location>
        <begin position="26"/>
        <end position="273"/>
    </location>
</feature>
<evidence type="ECO:0000256" key="1">
    <source>
        <dbReference type="ARBA" id="ARBA00022448"/>
    </source>
</evidence>
<dbReference type="NCBIfam" id="TIGR01727">
    <property type="entry name" value="oligo_HPY"/>
    <property type="match status" value="1"/>
</dbReference>
<keyword evidence="2" id="KW-0547">Nucleotide-binding</keyword>
<dbReference type="EMBL" id="AP026830">
    <property type="protein sequence ID" value="BDR93507.1"/>
    <property type="molecule type" value="Genomic_DNA"/>
</dbReference>
<feature type="compositionally biased region" description="Basic and acidic residues" evidence="4">
    <location>
        <begin position="281"/>
        <end position="291"/>
    </location>
</feature>
<dbReference type="PANTHER" id="PTHR43776:SF8">
    <property type="entry name" value="ABC TRANSPORTER, ATP-BINDING PROTEIN"/>
    <property type="match status" value="1"/>
</dbReference>
<dbReference type="InterPro" id="IPR017871">
    <property type="entry name" value="ABC_transporter-like_CS"/>
</dbReference>
<evidence type="ECO:0000256" key="2">
    <source>
        <dbReference type="ARBA" id="ARBA00022741"/>
    </source>
</evidence>
<dbReference type="InterPro" id="IPR027417">
    <property type="entry name" value="P-loop_NTPase"/>
</dbReference>
<dbReference type="Pfam" id="PF00005">
    <property type="entry name" value="ABC_tran"/>
    <property type="match status" value="1"/>
</dbReference>
<dbReference type="PANTHER" id="PTHR43776">
    <property type="entry name" value="TRANSPORT ATP-BINDING PROTEIN"/>
    <property type="match status" value="1"/>
</dbReference>
<reference evidence="7" key="1">
    <citation type="submission" date="2022-09" db="EMBL/GenBank/DDBJ databases">
        <title>Complete genome sequence of Vulcanisaeta souniana.</title>
        <authorList>
            <person name="Kato S."/>
            <person name="Itoh T."/>
            <person name="Ohkuma M."/>
        </authorList>
    </citation>
    <scope>NUCLEOTIDE SEQUENCE [LARGE SCALE GENOMIC DNA]</scope>
    <source>
        <strain evidence="7">JCM 11219</strain>
    </source>
</reference>
<dbReference type="SUPFAM" id="SSF52540">
    <property type="entry name" value="P-loop containing nucleoside triphosphate hydrolases"/>
    <property type="match status" value="1"/>
</dbReference>
<dbReference type="InterPro" id="IPR003439">
    <property type="entry name" value="ABC_transporter-like_ATP-bd"/>
</dbReference>
<evidence type="ECO:0000256" key="3">
    <source>
        <dbReference type="ARBA" id="ARBA00022840"/>
    </source>
</evidence>
<dbReference type="PROSITE" id="PS50893">
    <property type="entry name" value="ABC_TRANSPORTER_2"/>
    <property type="match status" value="1"/>
</dbReference>
<organism evidence="6 7">
    <name type="scientific">Vulcanisaeta souniana JCM 11219</name>
    <dbReference type="NCBI Taxonomy" id="1293586"/>
    <lineage>
        <taxon>Archaea</taxon>
        <taxon>Thermoproteota</taxon>
        <taxon>Thermoprotei</taxon>
        <taxon>Thermoproteales</taxon>
        <taxon>Thermoproteaceae</taxon>
        <taxon>Vulcanisaeta</taxon>
    </lineage>
</organism>
<dbReference type="CDD" id="cd03257">
    <property type="entry name" value="ABC_NikE_OppD_transporters"/>
    <property type="match status" value="1"/>
</dbReference>
<proteinExistence type="predicted"/>
<dbReference type="Gene3D" id="3.40.50.300">
    <property type="entry name" value="P-loop containing nucleotide triphosphate hydrolases"/>
    <property type="match status" value="1"/>
</dbReference>
<evidence type="ECO:0000256" key="4">
    <source>
        <dbReference type="SAM" id="MobiDB-lite"/>
    </source>
</evidence>
<dbReference type="InterPro" id="IPR003593">
    <property type="entry name" value="AAA+_ATPase"/>
</dbReference>